<feature type="domain" description="RCK C-terminal" evidence="9">
    <location>
        <begin position="575"/>
        <end position="658"/>
    </location>
</feature>
<keyword evidence="5 7" id="KW-1133">Transmembrane helix</keyword>
<feature type="transmembrane region" description="Helical" evidence="7">
    <location>
        <begin position="300"/>
        <end position="321"/>
    </location>
</feature>
<evidence type="ECO:0000256" key="7">
    <source>
        <dbReference type="SAM" id="Phobius"/>
    </source>
</evidence>
<dbReference type="PROSITE" id="PS51202">
    <property type="entry name" value="RCK_C"/>
    <property type="match status" value="1"/>
</dbReference>
<keyword evidence="6 7" id="KW-0472">Membrane</keyword>
<feature type="transmembrane region" description="Helical" evidence="7">
    <location>
        <begin position="273"/>
        <end position="291"/>
    </location>
</feature>
<feature type="transmembrane region" description="Helical" evidence="7">
    <location>
        <begin position="220"/>
        <end position="253"/>
    </location>
</feature>
<dbReference type="Gene3D" id="3.30.70.1450">
    <property type="entry name" value="Regulator of K+ conductance, C-terminal domain"/>
    <property type="match status" value="1"/>
</dbReference>
<proteinExistence type="inferred from homology"/>
<dbReference type="GO" id="GO:0008324">
    <property type="term" value="F:monoatomic cation transmembrane transporter activity"/>
    <property type="evidence" value="ECO:0007669"/>
    <property type="project" value="InterPro"/>
</dbReference>
<sequence>MQGELASLFTGIVVVFLIAVFLLIILYRVRIPSVVAFLIAGFLAGPSGLGLITNEESISFFAELGVIFLLFTIGLEFSVSRILKSKRFVLIGGILQVFLTIVIWTLLMQITGMDLNHAFFWGMLVSLSSTAIVMKVFADRMEVDSPHGRATLGILIFQDIIVIPMVMVTPVLAGTTDSDFSLMKLLIGAFVIPVFVYIAARYVVPALLLHAARLKNREMFLFIVMGTCLMVAFLTSEFGLSMALGAFLAGIIISESEYSTHAMSSILPFRDLFTSFFFISIGMIFNAGYFMENPLLIAELVMLVICVKYATGTLAALLTGLAPRACVMTGISLSQVGEFSFVLATTGTSLGFLAQDQFQLFLDVSVVTMGIAPILMGISGKVATTLSSPLCRILPDRNSEQEEIVKGLNNHIIIVGYGLNGKNVARSAEIAGVPYQIIEMNPDTVREERKLGRPIMFGDAAQSEVLKKAGIAKARVVVIVVNDPFSTQQIVQTVRMMSPGIHIIVRTRYMGEVATLMELGADEVIPEEFETAVEIFTRILYTYLIPTNEIEHLVREIRSGGYEMFRSINTPIYSFDNLKVLVPDIEIRTIRISDDSPYSGIPLKKTMIRSNYQVSIVAIRRGHQMIVSPGGDEIICTGDLVMVLGRPEDILTAFPNDA</sequence>
<keyword evidence="3" id="KW-0813">Transport</keyword>
<dbReference type="GO" id="GO:1902600">
    <property type="term" value="P:proton transmembrane transport"/>
    <property type="evidence" value="ECO:0007669"/>
    <property type="project" value="InterPro"/>
</dbReference>
<dbReference type="InterPro" id="IPR036291">
    <property type="entry name" value="NAD(P)-bd_dom_sf"/>
</dbReference>
<keyword evidence="4 7" id="KW-0812">Transmembrane</keyword>
<evidence type="ECO:0000313" key="10">
    <source>
        <dbReference type="EMBL" id="PWR75730.1"/>
    </source>
</evidence>
<dbReference type="PANTHER" id="PTHR42751:SF3">
    <property type="entry name" value="SODIUM_GLUTAMATE SYMPORTER"/>
    <property type="match status" value="1"/>
</dbReference>
<evidence type="ECO:0000256" key="3">
    <source>
        <dbReference type="ARBA" id="ARBA00022448"/>
    </source>
</evidence>
<dbReference type="GO" id="GO:0016020">
    <property type="term" value="C:membrane"/>
    <property type="evidence" value="ECO:0007669"/>
    <property type="project" value="UniProtKB-SubCell"/>
</dbReference>
<dbReference type="Pfam" id="PF00999">
    <property type="entry name" value="Na_H_Exchanger"/>
    <property type="match status" value="1"/>
</dbReference>
<evidence type="ECO:0000313" key="11">
    <source>
        <dbReference type="Proteomes" id="UP000245934"/>
    </source>
</evidence>
<gene>
    <name evidence="10" type="ORF">DLD82_03875</name>
</gene>
<evidence type="ECO:0000256" key="5">
    <source>
        <dbReference type="ARBA" id="ARBA00022989"/>
    </source>
</evidence>
<dbReference type="SUPFAM" id="SSF51735">
    <property type="entry name" value="NAD(P)-binding Rossmann-fold domains"/>
    <property type="match status" value="1"/>
</dbReference>
<evidence type="ECO:0000256" key="6">
    <source>
        <dbReference type="ARBA" id="ARBA00023136"/>
    </source>
</evidence>
<keyword evidence="11" id="KW-1185">Reference proteome</keyword>
<dbReference type="AlphaFoldDB" id="A0A2V2NAF5"/>
<dbReference type="Pfam" id="PF02080">
    <property type="entry name" value="TrkA_C"/>
    <property type="match status" value="1"/>
</dbReference>
<feature type="domain" description="RCK N-terminal" evidence="8">
    <location>
        <begin position="409"/>
        <end position="526"/>
    </location>
</feature>
<dbReference type="Gene3D" id="3.40.50.720">
    <property type="entry name" value="NAD(P)-binding Rossmann-like Domain"/>
    <property type="match status" value="1"/>
</dbReference>
<dbReference type="InterPro" id="IPR006037">
    <property type="entry name" value="RCK_C"/>
</dbReference>
<dbReference type="GO" id="GO:0006813">
    <property type="term" value="P:potassium ion transport"/>
    <property type="evidence" value="ECO:0007669"/>
    <property type="project" value="InterPro"/>
</dbReference>
<dbReference type="RefSeq" id="WP_109939795.1">
    <property type="nucleotide sequence ID" value="NZ_CP176366.1"/>
</dbReference>
<dbReference type="Pfam" id="PF02254">
    <property type="entry name" value="TrkA_N"/>
    <property type="match status" value="1"/>
</dbReference>
<feature type="transmembrane region" description="Helical" evidence="7">
    <location>
        <begin position="58"/>
        <end position="77"/>
    </location>
</feature>
<evidence type="ECO:0000259" key="9">
    <source>
        <dbReference type="PROSITE" id="PS51202"/>
    </source>
</evidence>
<feature type="transmembrane region" description="Helical" evidence="7">
    <location>
        <begin position="6"/>
        <end position="27"/>
    </location>
</feature>
<dbReference type="PANTHER" id="PTHR42751">
    <property type="entry name" value="SODIUM/HYDROGEN EXCHANGER FAMILY/TRKA DOMAIN PROTEIN"/>
    <property type="match status" value="1"/>
</dbReference>
<dbReference type="Proteomes" id="UP000245934">
    <property type="component" value="Unassembled WGS sequence"/>
</dbReference>
<accession>A0A2V2NAF5</accession>
<dbReference type="InterPro" id="IPR038770">
    <property type="entry name" value="Na+/solute_symporter_sf"/>
</dbReference>
<comment type="subcellular location">
    <subcellularLocation>
        <location evidence="1">Membrane</location>
        <topology evidence="1">Multi-pass membrane protein</topology>
    </subcellularLocation>
</comment>
<feature type="transmembrane region" description="Helical" evidence="7">
    <location>
        <begin position="185"/>
        <end position="208"/>
    </location>
</feature>
<reference evidence="10 11" key="1">
    <citation type="submission" date="2018-05" db="EMBL/GenBank/DDBJ databases">
        <title>Draft genome of Methanospirillum stamsii Pt1.</title>
        <authorList>
            <person name="Dueholm M.S."/>
            <person name="Nielsen P.H."/>
            <person name="Bakmann L.F."/>
            <person name="Otzen D.E."/>
        </authorList>
    </citation>
    <scope>NUCLEOTIDE SEQUENCE [LARGE SCALE GENOMIC DNA]</scope>
    <source>
        <strain evidence="10 11">Pt1</strain>
    </source>
</reference>
<feature type="transmembrane region" description="Helical" evidence="7">
    <location>
        <begin position="150"/>
        <end position="173"/>
    </location>
</feature>
<dbReference type="SUPFAM" id="SSF116726">
    <property type="entry name" value="TrkA C-terminal domain-like"/>
    <property type="match status" value="1"/>
</dbReference>
<dbReference type="InterPro" id="IPR036721">
    <property type="entry name" value="RCK_C_sf"/>
</dbReference>
<organism evidence="10 11">
    <name type="scientific">Methanospirillum stamsii</name>
    <dbReference type="NCBI Taxonomy" id="1277351"/>
    <lineage>
        <taxon>Archaea</taxon>
        <taxon>Methanobacteriati</taxon>
        <taxon>Methanobacteriota</taxon>
        <taxon>Stenosarchaea group</taxon>
        <taxon>Methanomicrobia</taxon>
        <taxon>Methanomicrobiales</taxon>
        <taxon>Methanospirillaceae</taxon>
        <taxon>Methanospirillum</taxon>
    </lineage>
</organism>
<evidence type="ECO:0000256" key="1">
    <source>
        <dbReference type="ARBA" id="ARBA00004141"/>
    </source>
</evidence>
<protein>
    <submittedName>
        <fullName evidence="10">Potassium transporter KefB</fullName>
    </submittedName>
</protein>
<feature type="transmembrane region" description="Helical" evidence="7">
    <location>
        <begin position="119"/>
        <end position="138"/>
    </location>
</feature>
<name>A0A2V2NAF5_9EURY</name>
<dbReference type="GeneID" id="97609501"/>
<evidence type="ECO:0000256" key="2">
    <source>
        <dbReference type="ARBA" id="ARBA00005551"/>
    </source>
</evidence>
<dbReference type="PROSITE" id="PS51201">
    <property type="entry name" value="RCK_N"/>
    <property type="match status" value="1"/>
</dbReference>
<feature type="transmembrane region" description="Helical" evidence="7">
    <location>
        <begin position="34"/>
        <end position="52"/>
    </location>
</feature>
<feature type="transmembrane region" description="Helical" evidence="7">
    <location>
        <begin position="89"/>
        <end position="107"/>
    </location>
</feature>
<dbReference type="EMBL" id="QGMZ01000008">
    <property type="protein sequence ID" value="PWR75730.1"/>
    <property type="molecule type" value="Genomic_DNA"/>
</dbReference>
<evidence type="ECO:0000256" key="4">
    <source>
        <dbReference type="ARBA" id="ARBA00022692"/>
    </source>
</evidence>
<evidence type="ECO:0000259" key="8">
    <source>
        <dbReference type="PROSITE" id="PS51201"/>
    </source>
</evidence>
<dbReference type="Gene3D" id="1.20.1530.20">
    <property type="match status" value="1"/>
</dbReference>
<dbReference type="GO" id="GO:0015297">
    <property type="term" value="F:antiporter activity"/>
    <property type="evidence" value="ECO:0007669"/>
    <property type="project" value="InterPro"/>
</dbReference>
<dbReference type="InterPro" id="IPR003148">
    <property type="entry name" value="RCK_N"/>
</dbReference>
<dbReference type="InterPro" id="IPR006153">
    <property type="entry name" value="Cation/H_exchanger_TM"/>
</dbReference>
<dbReference type="OrthoDB" id="43518at2157"/>
<comment type="similarity">
    <text evidence="2">Belongs to the monovalent cation:proton antiporter 2 (CPA2) transporter (TC 2.A.37) family.</text>
</comment>
<comment type="caution">
    <text evidence="10">The sequence shown here is derived from an EMBL/GenBank/DDBJ whole genome shotgun (WGS) entry which is preliminary data.</text>
</comment>